<comment type="similarity">
    <text evidence="1 7">Belongs to the peptidase S8 family.</text>
</comment>
<dbReference type="STRING" id="40149.A0A0E0CVF3"/>
<evidence type="ECO:0000313" key="13">
    <source>
        <dbReference type="Proteomes" id="UP000008021"/>
    </source>
</evidence>
<evidence type="ECO:0000259" key="9">
    <source>
        <dbReference type="Pfam" id="PF00082"/>
    </source>
</evidence>
<dbReference type="InterPro" id="IPR036852">
    <property type="entry name" value="Peptidase_S8/S53_dom_sf"/>
</dbReference>
<dbReference type="PRINTS" id="PR00723">
    <property type="entry name" value="SUBTILISIN"/>
</dbReference>
<feature type="active site" description="Charge relay system" evidence="6">
    <location>
        <position position="752"/>
    </location>
</feature>
<dbReference type="InterPro" id="IPR010259">
    <property type="entry name" value="S8pro/Inhibitor_I9"/>
</dbReference>
<feature type="domain" description="Inhibitor I9" evidence="10">
    <location>
        <begin position="26"/>
        <end position="105"/>
    </location>
</feature>
<evidence type="ECO:0000256" key="5">
    <source>
        <dbReference type="ARBA" id="ARBA00022825"/>
    </source>
</evidence>
<dbReference type="Proteomes" id="UP000008021">
    <property type="component" value="Chromosome 3"/>
</dbReference>
<protein>
    <recommendedName>
        <fullName evidence="14">Subtilisin-like protease</fullName>
    </recommendedName>
</protein>
<evidence type="ECO:0000256" key="7">
    <source>
        <dbReference type="PROSITE-ProRule" id="PRU01240"/>
    </source>
</evidence>
<keyword evidence="5" id="KW-0720">Serine protease</keyword>
<dbReference type="CDD" id="cd04852">
    <property type="entry name" value="Peptidases_S8_3"/>
    <property type="match status" value="1"/>
</dbReference>
<proteinExistence type="inferred from homology"/>
<dbReference type="InterPro" id="IPR034197">
    <property type="entry name" value="Peptidases_S8_3"/>
</dbReference>
<keyword evidence="3" id="KW-0732">Signal</keyword>
<feature type="active site" description="Charge relay system" evidence="6">
    <location>
        <position position="420"/>
    </location>
</feature>
<evidence type="ECO:0000259" key="10">
    <source>
        <dbReference type="Pfam" id="PF05922"/>
    </source>
</evidence>
<dbReference type="PROSITE" id="PS00138">
    <property type="entry name" value="SUBTILASE_SER"/>
    <property type="match status" value="1"/>
</dbReference>
<dbReference type="CDD" id="cd02120">
    <property type="entry name" value="PA_subtilisin_like"/>
    <property type="match status" value="1"/>
</dbReference>
<accession>A0A0E0CVF3</accession>
<dbReference type="InterPro" id="IPR037045">
    <property type="entry name" value="S8pro/Inhibitor_I9_sf"/>
</dbReference>
<dbReference type="InterPro" id="IPR000209">
    <property type="entry name" value="Peptidase_S8/S53_dom"/>
</dbReference>
<reference evidence="12" key="1">
    <citation type="submission" date="2015-04" db="UniProtKB">
        <authorList>
            <consortium name="EnsemblPlants"/>
        </authorList>
    </citation>
    <scope>IDENTIFICATION</scope>
</reference>
<comment type="caution">
    <text evidence="7">Lacks conserved residue(s) required for the propagation of feature annotation.</text>
</comment>
<dbReference type="Pfam" id="PF00082">
    <property type="entry name" value="Peptidase_S8"/>
    <property type="match status" value="1"/>
</dbReference>
<dbReference type="InterPro" id="IPR045051">
    <property type="entry name" value="SBT"/>
</dbReference>
<evidence type="ECO:0000256" key="1">
    <source>
        <dbReference type="ARBA" id="ARBA00011073"/>
    </source>
</evidence>
<dbReference type="GO" id="GO:0004252">
    <property type="term" value="F:serine-type endopeptidase activity"/>
    <property type="evidence" value="ECO:0007669"/>
    <property type="project" value="InterPro"/>
</dbReference>
<dbReference type="Gene3D" id="2.60.40.2310">
    <property type="match status" value="1"/>
</dbReference>
<dbReference type="HOGENOM" id="CLU_000625_4_2_1"/>
<dbReference type="InterPro" id="IPR023828">
    <property type="entry name" value="Peptidase_S8_Ser-AS"/>
</dbReference>
<evidence type="ECO:0000256" key="2">
    <source>
        <dbReference type="ARBA" id="ARBA00022670"/>
    </source>
</evidence>
<dbReference type="PANTHER" id="PTHR10795">
    <property type="entry name" value="PROPROTEIN CONVERTASE SUBTILISIN/KEXIN"/>
    <property type="match status" value="1"/>
</dbReference>
<evidence type="ECO:0000256" key="6">
    <source>
        <dbReference type="PIRSR" id="PIRSR615500-1"/>
    </source>
</evidence>
<feature type="compositionally biased region" description="Basic and acidic residues" evidence="8">
    <location>
        <begin position="343"/>
        <end position="354"/>
    </location>
</feature>
<feature type="domain" description="Subtilisin-like protease fibronectin type-III" evidence="11">
    <location>
        <begin position="875"/>
        <end position="971"/>
    </location>
</feature>
<dbReference type="AlphaFoldDB" id="A0A0E0CVF3"/>
<name>A0A0E0CVF3_9ORYZ</name>
<feature type="domain" description="Peptidase S8/S53" evidence="9">
    <location>
        <begin position="411"/>
        <end position="800"/>
    </location>
</feature>
<evidence type="ECO:0000256" key="4">
    <source>
        <dbReference type="ARBA" id="ARBA00022801"/>
    </source>
</evidence>
<evidence type="ECO:0008006" key="14">
    <source>
        <dbReference type="Google" id="ProtNLM"/>
    </source>
</evidence>
<evidence type="ECO:0000313" key="12">
    <source>
        <dbReference type="EnsemblPlants" id="OMERI03G04150.1"/>
    </source>
</evidence>
<dbReference type="Pfam" id="PF05922">
    <property type="entry name" value="Inhibitor_I9"/>
    <property type="match status" value="1"/>
</dbReference>
<dbReference type="Gene3D" id="3.40.50.200">
    <property type="entry name" value="Peptidase S8/S53 domain"/>
    <property type="match status" value="1"/>
</dbReference>
<sequence length="1002" mass="106606">MGFLGGLGYGGHISTGCDSRYPAKIVHIVYLGHNDGLNASLTASLHLQLLSGVFTRSDEARDAIMYSYSYGFSGFAAMLNSTQAAKLSEAEEVISIFRSRMLEIHTTRSWDFMGLSLHIQNEQSAGMQLKYGDDIIVGILDTGGLEAKQTVIPAARRASMRPYIPKQTFAFCQSLLSSRLLLPSAASPTAPAPALPVQALLTTAGLLPRHPDLSLVALNSLLRVLSWRASSPAHPLLAFRLLLLMLSPPTARPPLLPLRTLRSHLPVPREPGAPAAHGAGVPAYTCFAPDRNIRTRRSELSATRERSGWRGRRPAVVSSACTGRAGAGAVGAAAADRRRRREERREWQKAKSFRDDGHLGGIPSSWRGTCVEGEKFDPATACNRKLIGARYYLAGFESEVGPLNTSGGAEYRSPRDRVGHGTHTASTAVGAVSPNASYAGGLGRGVARGGAPWSRLAVYKVCWFKDLTGRCSDADILAAFDDALRDGVHVISASLGSTPPLMPLFMTSTEIGAFHAMQLGVPAVFSAGNDGPDASMVQNVSPWVITVAASTIDRRFPTVITLGNNVSLVGESFNVNDMKMRLVESGSVFADGSCSFDQLTNGSRAAASGKIVLCFSTTTASSGVAALAVYAAAGAGLIFAETISRRSTQDNFLPTVHVDLRQGTRILDYIRGSSRPPTVRFSPSRTLVGKSPAPTVAYFSSRGPSSISPHILKPDVTAPGVNILAAWPPMSSPTVIPLDKRSVTWNFDSGTSMSCPHVSGIVAVVRAVHPTWSPAAIKSALMTTAYMYDDTSDVMLAGGTLKAADAFDVGAGHVDPLRALDPGLVYDAGARDHVLFLCGLGYTRYQIRQMVLPSPSLDTSCGGEGGGAAPPPEYDLNYPAIVLPRLNATVTVKRTVTNVGPRRDAVYRAAVVSPHGARAAVWPPALAFSPYRDTASYYVTVAPAKLSRGRYDFGEIVWSDGYHRVRTPLVVRVTTMPDTDTGVDVAAARAMDTPTSTQLQDS</sequence>
<dbReference type="Gene3D" id="3.30.70.80">
    <property type="entry name" value="Peptidase S8 propeptide/proteinase inhibitor I9"/>
    <property type="match status" value="1"/>
</dbReference>
<dbReference type="EnsemblPlants" id="OMERI03G04150.1">
    <property type="protein sequence ID" value="OMERI03G04150.1"/>
    <property type="gene ID" value="OMERI03G04150"/>
</dbReference>
<dbReference type="InterPro" id="IPR041469">
    <property type="entry name" value="Subtilisin-like_FN3"/>
</dbReference>
<evidence type="ECO:0000256" key="3">
    <source>
        <dbReference type="ARBA" id="ARBA00022729"/>
    </source>
</evidence>
<dbReference type="PROSITE" id="PS51892">
    <property type="entry name" value="SUBTILASE"/>
    <property type="match status" value="1"/>
</dbReference>
<keyword evidence="13" id="KW-1185">Reference proteome</keyword>
<dbReference type="GO" id="GO:0006508">
    <property type="term" value="P:proteolysis"/>
    <property type="evidence" value="ECO:0007669"/>
    <property type="project" value="UniProtKB-KW"/>
</dbReference>
<feature type="region of interest" description="Disordered" evidence="8">
    <location>
        <begin position="328"/>
        <end position="354"/>
    </location>
</feature>
<dbReference type="SUPFAM" id="SSF52743">
    <property type="entry name" value="Subtilisin-like"/>
    <property type="match status" value="1"/>
</dbReference>
<dbReference type="Pfam" id="PF17766">
    <property type="entry name" value="fn3_6"/>
    <property type="match status" value="1"/>
</dbReference>
<dbReference type="Gramene" id="OMERI03G04150.1">
    <property type="protein sequence ID" value="OMERI03G04150.1"/>
    <property type="gene ID" value="OMERI03G04150"/>
</dbReference>
<dbReference type="Gene3D" id="3.50.30.30">
    <property type="match status" value="1"/>
</dbReference>
<dbReference type="InterPro" id="IPR015500">
    <property type="entry name" value="Peptidase_S8_subtilisin-rel"/>
</dbReference>
<organism evidence="12">
    <name type="scientific">Oryza meridionalis</name>
    <dbReference type="NCBI Taxonomy" id="40149"/>
    <lineage>
        <taxon>Eukaryota</taxon>
        <taxon>Viridiplantae</taxon>
        <taxon>Streptophyta</taxon>
        <taxon>Embryophyta</taxon>
        <taxon>Tracheophyta</taxon>
        <taxon>Spermatophyta</taxon>
        <taxon>Magnoliopsida</taxon>
        <taxon>Liliopsida</taxon>
        <taxon>Poales</taxon>
        <taxon>Poaceae</taxon>
        <taxon>BOP clade</taxon>
        <taxon>Oryzoideae</taxon>
        <taxon>Oryzeae</taxon>
        <taxon>Oryzinae</taxon>
        <taxon>Oryza</taxon>
    </lineage>
</organism>
<evidence type="ECO:0000259" key="11">
    <source>
        <dbReference type="Pfam" id="PF17766"/>
    </source>
</evidence>
<reference evidence="12" key="2">
    <citation type="submission" date="2018-05" db="EMBL/GenBank/DDBJ databases">
        <title>OmerRS3 (Oryza meridionalis Reference Sequence Version 3).</title>
        <authorList>
            <person name="Zhang J."/>
            <person name="Kudrna D."/>
            <person name="Lee S."/>
            <person name="Talag J."/>
            <person name="Welchert J."/>
            <person name="Wing R.A."/>
        </authorList>
    </citation>
    <scope>NUCLEOTIDE SEQUENCE [LARGE SCALE GENOMIC DNA]</scope>
    <source>
        <strain evidence="12">cv. OR44</strain>
    </source>
</reference>
<keyword evidence="2" id="KW-0645">Protease</keyword>
<keyword evidence="4" id="KW-0378">Hydrolase</keyword>
<feature type="active site" description="Charge relay system" evidence="6">
    <location>
        <position position="336"/>
    </location>
</feature>
<evidence type="ECO:0000256" key="8">
    <source>
        <dbReference type="SAM" id="MobiDB-lite"/>
    </source>
</evidence>